<evidence type="ECO:0000313" key="1">
    <source>
        <dbReference type="EMBL" id="PPD57417.1"/>
    </source>
</evidence>
<dbReference type="Proteomes" id="UP000235653">
    <property type="component" value="Unassembled WGS sequence"/>
</dbReference>
<protein>
    <submittedName>
        <fullName evidence="1">Uncharacterized protein</fullName>
    </submittedName>
</protein>
<comment type="caution">
    <text evidence="1">The sequence shown here is derived from an EMBL/GenBank/DDBJ whole genome shotgun (WGS) entry which is preliminary data.</text>
</comment>
<organism evidence="1 2">
    <name type="scientific">Dehalogenimonas etheniformans</name>
    <dbReference type="NCBI Taxonomy" id="1536648"/>
    <lineage>
        <taxon>Bacteria</taxon>
        <taxon>Bacillati</taxon>
        <taxon>Chloroflexota</taxon>
        <taxon>Dehalococcoidia</taxon>
        <taxon>Dehalococcoidales</taxon>
        <taxon>Dehalococcoidaceae</taxon>
        <taxon>Dehalogenimonas</taxon>
    </lineage>
</organism>
<dbReference type="RefSeq" id="WP_102331608.1">
    <property type="nucleotide sequence ID" value="NZ_CP058566.2"/>
</dbReference>
<dbReference type="EMBL" id="JQAN02000012">
    <property type="protein sequence ID" value="PPD57417.1"/>
    <property type="molecule type" value="Genomic_DNA"/>
</dbReference>
<dbReference type="AlphaFoldDB" id="A0A2P5P557"/>
<accession>A0A2P5P557</accession>
<proteinExistence type="predicted"/>
<keyword evidence="2" id="KW-1185">Reference proteome</keyword>
<reference evidence="1 2" key="1">
    <citation type="journal article" date="2017" name="ISME J.">
        <title>Grape pomace compost harbors organohalide-respiring Dehalogenimonas species with novel reductive dehalogenase genes.</title>
        <authorList>
            <person name="Yang Y."/>
            <person name="Higgins S.A."/>
            <person name="Yan J."/>
            <person name="Simsir B."/>
            <person name="Chourey K."/>
            <person name="Iyer R."/>
            <person name="Hettich R.L."/>
            <person name="Baldwin B."/>
            <person name="Ogles D.M."/>
            <person name="Loffler F.E."/>
        </authorList>
    </citation>
    <scope>NUCLEOTIDE SEQUENCE [LARGE SCALE GENOMIC DNA]</scope>
    <source>
        <strain evidence="1 2">GP</strain>
    </source>
</reference>
<gene>
    <name evidence="1" type="ORF">JP09_008770</name>
</gene>
<evidence type="ECO:0000313" key="2">
    <source>
        <dbReference type="Proteomes" id="UP000235653"/>
    </source>
</evidence>
<sequence>MDHGIAKQVVELFEENTSQKLDEILKTVKLEHHFSVTEIDSVKKEAEALLTLELLEPERHVDVC</sequence>
<name>A0A2P5P557_9CHLR</name>
<dbReference type="OrthoDB" id="9938779at2"/>